<evidence type="ECO:0000313" key="1">
    <source>
        <dbReference type="EMBL" id="KAK0412053.1"/>
    </source>
</evidence>
<name>A0AA39LWD7_9BILA</name>
<organism evidence="1 2">
    <name type="scientific">Steinernema hermaphroditum</name>
    <dbReference type="NCBI Taxonomy" id="289476"/>
    <lineage>
        <taxon>Eukaryota</taxon>
        <taxon>Metazoa</taxon>
        <taxon>Ecdysozoa</taxon>
        <taxon>Nematoda</taxon>
        <taxon>Chromadorea</taxon>
        <taxon>Rhabditida</taxon>
        <taxon>Tylenchina</taxon>
        <taxon>Panagrolaimomorpha</taxon>
        <taxon>Strongyloidoidea</taxon>
        <taxon>Steinernematidae</taxon>
        <taxon>Steinernema</taxon>
    </lineage>
</organism>
<sequence length="100" mass="11447">MDRKSRLQNWKIPCFKGSVIDELYDICMNDGQESCIYTASEVEAALDDSSRRKELRFAITTKCFVLKMTDGGDDPRRRRSGRPTCRPDVCHLLSLADPVF</sequence>
<comment type="caution">
    <text evidence="1">The sequence shown here is derived from an EMBL/GenBank/DDBJ whole genome shotgun (WGS) entry which is preliminary data.</text>
</comment>
<evidence type="ECO:0000313" key="2">
    <source>
        <dbReference type="Proteomes" id="UP001175271"/>
    </source>
</evidence>
<proteinExistence type="predicted"/>
<dbReference type="EMBL" id="JAUCMV010000003">
    <property type="protein sequence ID" value="KAK0412053.1"/>
    <property type="molecule type" value="Genomic_DNA"/>
</dbReference>
<keyword evidence="2" id="KW-1185">Reference proteome</keyword>
<gene>
    <name evidence="1" type="ORF">QR680_006009</name>
</gene>
<protein>
    <submittedName>
        <fullName evidence="1">Uncharacterized protein</fullName>
    </submittedName>
</protein>
<reference evidence="1" key="1">
    <citation type="submission" date="2023-06" db="EMBL/GenBank/DDBJ databases">
        <title>Genomic analysis of the entomopathogenic nematode Steinernema hermaphroditum.</title>
        <authorList>
            <person name="Schwarz E.M."/>
            <person name="Heppert J.K."/>
            <person name="Baniya A."/>
            <person name="Schwartz H.T."/>
            <person name="Tan C.-H."/>
            <person name="Antoshechkin I."/>
            <person name="Sternberg P.W."/>
            <person name="Goodrich-Blair H."/>
            <person name="Dillman A.R."/>
        </authorList>
    </citation>
    <scope>NUCLEOTIDE SEQUENCE</scope>
    <source>
        <strain evidence="1">PS9179</strain>
        <tissue evidence="1">Whole animal</tissue>
    </source>
</reference>
<accession>A0AA39LWD7</accession>
<dbReference type="AlphaFoldDB" id="A0AA39LWD7"/>
<dbReference type="Proteomes" id="UP001175271">
    <property type="component" value="Unassembled WGS sequence"/>
</dbReference>